<dbReference type="AlphaFoldDB" id="A0A561BR17"/>
<feature type="signal peptide" evidence="3">
    <location>
        <begin position="1"/>
        <end position="31"/>
    </location>
</feature>
<keyword evidence="7" id="KW-1185">Reference proteome</keyword>
<feature type="domain" description="Carboxylesterase type B" evidence="5">
    <location>
        <begin position="38"/>
        <end position="508"/>
    </location>
</feature>
<dbReference type="InterPro" id="IPR050309">
    <property type="entry name" value="Type-B_Carboxylest/Lipase"/>
</dbReference>
<dbReference type="Pfam" id="PF00135">
    <property type="entry name" value="COesterase"/>
    <property type="match status" value="1"/>
</dbReference>
<comment type="similarity">
    <text evidence="1 3">Belongs to the type-B carboxylesterase/lipase family.</text>
</comment>
<evidence type="ECO:0000256" key="2">
    <source>
        <dbReference type="ARBA" id="ARBA00022801"/>
    </source>
</evidence>
<dbReference type="InterPro" id="IPR029058">
    <property type="entry name" value="AB_hydrolase_fold"/>
</dbReference>
<keyword evidence="2 3" id="KW-0378">Hydrolase</keyword>
<dbReference type="InterPro" id="IPR019819">
    <property type="entry name" value="Carboxylesterase_B_CS"/>
</dbReference>
<dbReference type="Gene3D" id="3.40.50.1820">
    <property type="entry name" value="alpha/beta hydrolase"/>
    <property type="match status" value="1"/>
</dbReference>
<reference evidence="6 7" key="1">
    <citation type="submission" date="2019-06" db="EMBL/GenBank/DDBJ databases">
        <title>Sequencing the genomes of 1000 actinobacteria strains.</title>
        <authorList>
            <person name="Klenk H.-P."/>
        </authorList>
    </citation>
    <scope>NUCLEOTIDE SEQUENCE [LARGE SCALE GENOMIC DNA]</scope>
    <source>
        <strain evidence="6 7">DSM 24683</strain>
    </source>
</reference>
<dbReference type="RefSeq" id="WP_202880592.1">
    <property type="nucleotide sequence ID" value="NZ_VIVK01000001.1"/>
</dbReference>
<organism evidence="6 7">
    <name type="scientific">Kribbella amoyensis</name>
    <dbReference type="NCBI Taxonomy" id="996641"/>
    <lineage>
        <taxon>Bacteria</taxon>
        <taxon>Bacillati</taxon>
        <taxon>Actinomycetota</taxon>
        <taxon>Actinomycetes</taxon>
        <taxon>Propionibacteriales</taxon>
        <taxon>Kribbellaceae</taxon>
        <taxon>Kribbella</taxon>
    </lineage>
</organism>
<dbReference type="PROSITE" id="PS00122">
    <property type="entry name" value="CARBOXYLESTERASE_B_1"/>
    <property type="match status" value="1"/>
</dbReference>
<dbReference type="InterPro" id="IPR019826">
    <property type="entry name" value="Carboxylesterase_B_AS"/>
</dbReference>
<evidence type="ECO:0000259" key="5">
    <source>
        <dbReference type="Pfam" id="PF00135"/>
    </source>
</evidence>
<comment type="caution">
    <text evidence="6">The sequence shown here is derived from an EMBL/GenBank/DDBJ whole genome shotgun (WGS) entry which is preliminary data.</text>
</comment>
<dbReference type="Proteomes" id="UP000318380">
    <property type="component" value="Unassembled WGS sequence"/>
</dbReference>
<evidence type="ECO:0000256" key="4">
    <source>
        <dbReference type="SAM" id="MobiDB-lite"/>
    </source>
</evidence>
<sequence length="535" mass="57346">MKRKTKGIALTLVAAVGASVGVLGTAGQATGAGTGPDDAVVWTEGGAVRGSVTDDTRAFQGIPYAAPPVGALRWQDPRPAAPWQGQRDGTRPGPACPQDPGEVPAGSKNEDCLYLNVITPASDPAKPKPVVVWLHGGGFYMGAGSNYDAERLAARGDVVVVTVNYRLGIFGFFGHPGLPGSGTFGLRDQQAAMAWVRRNAAAFGGDARNVTIAGQSAGAVSNCAHLTSPTATGLFDKVVMQSGSCETGWLTNFEYRGQKADDIYEPLPALERQGRQAATELGCTGPDQAVVACLRALPVDSLMPRLGKFIQPAYGTAVLPEDPGTAVRRGRVHRTPVLSGNTRDEMTQSTSFYDTGEPMSEATYDAVMTETFGPNRAKIEAEYPRKAYGSAALTWAAITTDRKWACTQYETSRGLARWVPVFQYEFADPNPPLLSPLPPKMPMGAQHASELWSLFGLLGVTPKFTPEQQRLSEQMIDYWASFAATGDPGHADGPRWPRFRAIGHPYVQELAPGADGIRPVDLARQDHCRFWSRLR</sequence>
<dbReference type="GO" id="GO:0016787">
    <property type="term" value="F:hydrolase activity"/>
    <property type="evidence" value="ECO:0007669"/>
    <property type="project" value="UniProtKB-KW"/>
</dbReference>
<feature type="chain" id="PRO_5022264243" description="Carboxylic ester hydrolase" evidence="3">
    <location>
        <begin position="32"/>
        <end position="535"/>
    </location>
</feature>
<evidence type="ECO:0000256" key="3">
    <source>
        <dbReference type="RuleBase" id="RU361235"/>
    </source>
</evidence>
<dbReference type="EC" id="3.1.1.-" evidence="3"/>
<accession>A0A561BR17</accession>
<dbReference type="InterPro" id="IPR002018">
    <property type="entry name" value="CarbesteraseB"/>
</dbReference>
<name>A0A561BR17_9ACTN</name>
<protein>
    <recommendedName>
        <fullName evidence="3">Carboxylic ester hydrolase</fullName>
        <ecNumber evidence="3">3.1.1.-</ecNumber>
    </recommendedName>
</protein>
<dbReference type="EMBL" id="VIVK01000001">
    <property type="protein sequence ID" value="TWD81233.1"/>
    <property type="molecule type" value="Genomic_DNA"/>
</dbReference>
<feature type="region of interest" description="Disordered" evidence="4">
    <location>
        <begin position="70"/>
        <end position="105"/>
    </location>
</feature>
<evidence type="ECO:0000256" key="1">
    <source>
        <dbReference type="ARBA" id="ARBA00005964"/>
    </source>
</evidence>
<evidence type="ECO:0000313" key="6">
    <source>
        <dbReference type="EMBL" id="TWD81233.1"/>
    </source>
</evidence>
<gene>
    <name evidence="6" type="ORF">FB561_2342</name>
</gene>
<proteinExistence type="inferred from homology"/>
<dbReference type="SUPFAM" id="SSF53474">
    <property type="entry name" value="alpha/beta-Hydrolases"/>
    <property type="match status" value="1"/>
</dbReference>
<dbReference type="PANTHER" id="PTHR11559">
    <property type="entry name" value="CARBOXYLESTERASE"/>
    <property type="match status" value="1"/>
</dbReference>
<dbReference type="PROSITE" id="PS00941">
    <property type="entry name" value="CARBOXYLESTERASE_B_2"/>
    <property type="match status" value="1"/>
</dbReference>
<evidence type="ECO:0000313" key="7">
    <source>
        <dbReference type="Proteomes" id="UP000318380"/>
    </source>
</evidence>
<keyword evidence="3" id="KW-0732">Signal</keyword>